<reference evidence="3" key="1">
    <citation type="submission" date="2013-04" db="EMBL/GenBank/DDBJ databases">
        <title>The genome sequencing project of 58 acetic acid bacteria.</title>
        <authorList>
            <person name="Okamoto-Kainuma A."/>
            <person name="Ishikawa M."/>
            <person name="Umino S."/>
            <person name="Koizumi Y."/>
            <person name="Shiwa Y."/>
            <person name="Yoshikawa H."/>
            <person name="Matsutani M."/>
            <person name="Matsushita K."/>
        </authorList>
    </citation>
    <scope>NUCLEOTIDE SEQUENCE</scope>
    <source>
        <strain evidence="3">DSM 12717</strain>
    </source>
</reference>
<feature type="domain" description="HTH marR-type" evidence="2">
    <location>
        <begin position="34"/>
        <end position="166"/>
    </location>
</feature>
<gene>
    <name evidence="3" type="ORF">AA12717_1582</name>
</gene>
<dbReference type="InterPro" id="IPR039422">
    <property type="entry name" value="MarR/SlyA-like"/>
</dbReference>
<evidence type="ECO:0000256" key="1">
    <source>
        <dbReference type="SAM" id="MobiDB-lite"/>
    </source>
</evidence>
<dbReference type="SUPFAM" id="SSF46785">
    <property type="entry name" value="Winged helix' DNA-binding domain"/>
    <property type="match status" value="1"/>
</dbReference>
<dbReference type="InterPro" id="IPR036390">
    <property type="entry name" value="WH_DNA-bd_sf"/>
</dbReference>
<evidence type="ECO:0000259" key="2">
    <source>
        <dbReference type="PROSITE" id="PS50995"/>
    </source>
</evidence>
<dbReference type="EMBL" id="BAQP01000083">
    <property type="protein sequence ID" value="GBQ23751.1"/>
    <property type="molecule type" value="Genomic_DNA"/>
</dbReference>
<dbReference type="Proteomes" id="UP001060895">
    <property type="component" value="Unassembled WGS sequence"/>
</dbReference>
<dbReference type="Gene3D" id="1.10.10.10">
    <property type="entry name" value="Winged helix-like DNA-binding domain superfamily/Winged helix DNA-binding domain"/>
    <property type="match status" value="1"/>
</dbReference>
<feature type="compositionally biased region" description="Basic residues" evidence="1">
    <location>
        <begin position="1"/>
        <end position="10"/>
    </location>
</feature>
<protein>
    <submittedName>
        <fullName evidence="3">MarR family transcriptional regulator</fullName>
    </submittedName>
</protein>
<dbReference type="InterPro" id="IPR000835">
    <property type="entry name" value="HTH_MarR-typ"/>
</dbReference>
<dbReference type="SMART" id="SM00347">
    <property type="entry name" value="HTH_MARR"/>
    <property type="match status" value="1"/>
</dbReference>
<evidence type="ECO:0000313" key="3">
    <source>
        <dbReference type="EMBL" id="GBQ23751.1"/>
    </source>
</evidence>
<feature type="region of interest" description="Disordered" evidence="1">
    <location>
        <begin position="1"/>
        <end position="29"/>
    </location>
</feature>
<dbReference type="InterPro" id="IPR036388">
    <property type="entry name" value="WH-like_DNA-bd_sf"/>
</dbReference>
<proteinExistence type="predicted"/>
<sequence length="167" mass="18567">MTQKPRRSTKSRSAPATPAAMEENRPGNGDYVLSDQIGHLLRRAYQRHTAIFQSTIPDDKLTSVQFAVLTTVRDHPGSPLVLIARLTAIDHATLRDIVLRLKRRGLLLIAPDQDDRRQRLVSLSTEGQKLVDSVIPDAQRITELTLANLSACERLAAIEVLKKLSTD</sequence>
<accession>A0ABQ0P625</accession>
<evidence type="ECO:0000313" key="4">
    <source>
        <dbReference type="Proteomes" id="UP001060895"/>
    </source>
</evidence>
<dbReference type="PROSITE" id="PS50995">
    <property type="entry name" value="HTH_MARR_2"/>
    <property type="match status" value="1"/>
</dbReference>
<keyword evidence="4" id="KW-1185">Reference proteome</keyword>
<comment type="caution">
    <text evidence="3">The sequence shown here is derived from an EMBL/GenBank/DDBJ whole genome shotgun (WGS) entry which is preliminary data.</text>
</comment>
<dbReference type="PANTHER" id="PTHR33164:SF95">
    <property type="entry name" value="TRANSCRIPTIONAL REGULATOR"/>
    <property type="match status" value="1"/>
</dbReference>
<name>A0ABQ0P625_9PROT</name>
<organism evidence="3 4">
    <name type="scientific">Gluconacetobacter sacchari DSM 12717</name>
    <dbReference type="NCBI Taxonomy" id="1307940"/>
    <lineage>
        <taxon>Bacteria</taxon>
        <taxon>Pseudomonadati</taxon>
        <taxon>Pseudomonadota</taxon>
        <taxon>Alphaproteobacteria</taxon>
        <taxon>Acetobacterales</taxon>
        <taxon>Acetobacteraceae</taxon>
        <taxon>Gluconacetobacter</taxon>
    </lineage>
</organism>
<dbReference type="PANTHER" id="PTHR33164">
    <property type="entry name" value="TRANSCRIPTIONAL REGULATOR, MARR FAMILY"/>
    <property type="match status" value="1"/>
</dbReference>